<dbReference type="NCBIfam" id="TIGR01139">
    <property type="entry name" value="cysK"/>
    <property type="match status" value="1"/>
</dbReference>
<protein>
    <recommendedName>
        <fullName evidence="4 12">Cysteine synthase</fullName>
        <ecNumber evidence="4 12">2.5.1.47</ecNumber>
    </recommendedName>
</protein>
<feature type="domain" description="Tryptophan synthase beta chain-like PALP" evidence="13">
    <location>
        <begin position="8"/>
        <end position="295"/>
    </location>
</feature>
<comment type="similarity">
    <text evidence="3 12">Belongs to the cysteine synthase/cystathionine beta-synthase family.</text>
</comment>
<dbReference type="InterPro" id="IPR036052">
    <property type="entry name" value="TrpB-like_PALP_sf"/>
</dbReference>
<dbReference type="InterPro" id="IPR001216">
    <property type="entry name" value="P-phosphate_BS"/>
</dbReference>
<sequence>MNYKENILETIGNTPLVKLNKIMKKYDLTFNLFAKVERFNPSGSVKDRASYYMIKEALKEGKINKDTLIIEPTSGNTGIGLAMVCSYLNLKLYIFMPESSSIERVKMMKALGAKVVLTKKELGMKGSIDEANKLAKETPNSYVPSQFDNKYNALAHYETTSIEILNALDNKLDVFIASFGTGGTLIGSARRFKEVNKNIEILGVEPESSPLLTKNKVGPHKIQGIGANFIPGLLDKTLVDKFVDVSDDDAYFFTNELALTEGIFSGISSGATLCAAVNLDKKKYKNKNIVIVLPDNGERYLSVEGLYE</sequence>
<evidence type="ECO:0000256" key="3">
    <source>
        <dbReference type="ARBA" id="ARBA00007103"/>
    </source>
</evidence>
<feature type="binding site" evidence="10">
    <location>
        <position position="76"/>
    </location>
    <ligand>
        <name>pyridoxal 5'-phosphate</name>
        <dbReference type="ChEBI" id="CHEBI:597326"/>
    </ligand>
</feature>
<evidence type="ECO:0000256" key="11">
    <source>
        <dbReference type="PIRSR" id="PIRSR605856-51"/>
    </source>
</evidence>
<evidence type="ECO:0000256" key="5">
    <source>
        <dbReference type="ARBA" id="ARBA00022605"/>
    </source>
</evidence>
<evidence type="ECO:0000256" key="9">
    <source>
        <dbReference type="ARBA" id="ARBA00047931"/>
    </source>
</evidence>
<dbReference type="EC" id="2.5.1.47" evidence="4 12"/>
<keyword evidence="8 12" id="KW-0198">Cysteine biosynthesis</keyword>
<evidence type="ECO:0000256" key="2">
    <source>
        <dbReference type="ARBA" id="ARBA00004962"/>
    </source>
</evidence>
<evidence type="ECO:0000256" key="4">
    <source>
        <dbReference type="ARBA" id="ARBA00012681"/>
    </source>
</evidence>
<feature type="binding site" evidence="10">
    <location>
        <begin position="180"/>
        <end position="184"/>
    </location>
    <ligand>
        <name>pyridoxal 5'-phosphate</name>
        <dbReference type="ChEBI" id="CHEBI:597326"/>
    </ligand>
</feature>
<dbReference type="CDD" id="cd01561">
    <property type="entry name" value="CBS_like"/>
    <property type="match status" value="1"/>
</dbReference>
<evidence type="ECO:0000256" key="12">
    <source>
        <dbReference type="RuleBase" id="RU003985"/>
    </source>
</evidence>
<dbReference type="SUPFAM" id="SSF53686">
    <property type="entry name" value="Tryptophan synthase beta subunit-like PLP-dependent enzymes"/>
    <property type="match status" value="1"/>
</dbReference>
<keyword evidence="5 12" id="KW-0028">Amino-acid biosynthesis</keyword>
<dbReference type="AlphaFoldDB" id="A0A9D9DIG7"/>
<keyword evidence="6 12" id="KW-0808">Transferase</keyword>
<evidence type="ECO:0000313" key="14">
    <source>
        <dbReference type="EMBL" id="MBO8427335.1"/>
    </source>
</evidence>
<evidence type="ECO:0000256" key="7">
    <source>
        <dbReference type="ARBA" id="ARBA00022898"/>
    </source>
</evidence>
<comment type="cofactor">
    <cofactor evidence="1 10 12">
        <name>pyridoxal 5'-phosphate</name>
        <dbReference type="ChEBI" id="CHEBI:597326"/>
    </cofactor>
</comment>
<dbReference type="FunFam" id="3.40.50.1100:FF:000016">
    <property type="entry name" value="Cysteine synthase A"/>
    <property type="match status" value="1"/>
</dbReference>
<evidence type="ECO:0000256" key="6">
    <source>
        <dbReference type="ARBA" id="ARBA00022679"/>
    </source>
</evidence>
<evidence type="ECO:0000256" key="10">
    <source>
        <dbReference type="PIRSR" id="PIRSR605856-50"/>
    </source>
</evidence>
<dbReference type="InterPro" id="IPR001926">
    <property type="entry name" value="TrpB-like_PALP"/>
</dbReference>
<keyword evidence="7 10" id="KW-0663">Pyridoxal phosphate</keyword>
<evidence type="ECO:0000256" key="1">
    <source>
        <dbReference type="ARBA" id="ARBA00001933"/>
    </source>
</evidence>
<reference evidence="14" key="2">
    <citation type="journal article" date="2021" name="PeerJ">
        <title>Extensive microbial diversity within the chicken gut microbiome revealed by metagenomics and culture.</title>
        <authorList>
            <person name="Gilroy R."/>
            <person name="Ravi A."/>
            <person name="Getino M."/>
            <person name="Pursley I."/>
            <person name="Horton D.L."/>
            <person name="Alikhan N.F."/>
            <person name="Baker D."/>
            <person name="Gharbi K."/>
            <person name="Hall N."/>
            <person name="Watson M."/>
            <person name="Adriaenssens E.M."/>
            <person name="Foster-Nyarko E."/>
            <person name="Jarju S."/>
            <person name="Secka A."/>
            <person name="Antonio M."/>
            <person name="Oren A."/>
            <person name="Chaudhuri R.R."/>
            <person name="La Ragione R."/>
            <person name="Hildebrand F."/>
            <person name="Pallen M.J."/>
        </authorList>
    </citation>
    <scope>NUCLEOTIDE SEQUENCE</scope>
    <source>
        <strain evidence="14">11159</strain>
    </source>
</reference>
<dbReference type="Pfam" id="PF00291">
    <property type="entry name" value="PALP"/>
    <property type="match status" value="1"/>
</dbReference>
<dbReference type="Proteomes" id="UP000823613">
    <property type="component" value="Unassembled WGS sequence"/>
</dbReference>
<dbReference type="NCBIfam" id="TIGR01136">
    <property type="entry name" value="cysKM"/>
    <property type="match status" value="1"/>
</dbReference>
<organism evidence="14 15">
    <name type="scientific">Candidatus Onthovivens merdipullorum</name>
    <dbReference type="NCBI Taxonomy" id="2840889"/>
    <lineage>
        <taxon>Bacteria</taxon>
        <taxon>Bacillati</taxon>
        <taxon>Bacillota</taxon>
        <taxon>Bacilli</taxon>
        <taxon>Bacillales</taxon>
        <taxon>Candidatus Onthovivens</taxon>
    </lineage>
</organism>
<feature type="binding site" evidence="10">
    <location>
        <position position="268"/>
    </location>
    <ligand>
        <name>pyridoxal 5'-phosphate</name>
        <dbReference type="ChEBI" id="CHEBI:597326"/>
    </ligand>
</feature>
<dbReference type="GO" id="GO:0006535">
    <property type="term" value="P:cysteine biosynthetic process from serine"/>
    <property type="evidence" value="ECO:0007669"/>
    <property type="project" value="UniProtKB-UniRule"/>
</dbReference>
<dbReference type="PROSITE" id="PS00901">
    <property type="entry name" value="CYS_SYNTHASE"/>
    <property type="match status" value="1"/>
</dbReference>
<dbReference type="Gene3D" id="3.40.50.1100">
    <property type="match status" value="2"/>
</dbReference>
<evidence type="ECO:0000256" key="8">
    <source>
        <dbReference type="ARBA" id="ARBA00023192"/>
    </source>
</evidence>
<dbReference type="FunFam" id="3.40.50.1100:FF:000118">
    <property type="entry name" value="Related to CYS4-cystathionine beta-synthase"/>
    <property type="match status" value="1"/>
</dbReference>
<name>A0A9D9DIG7_9BACL</name>
<evidence type="ECO:0000313" key="15">
    <source>
        <dbReference type="Proteomes" id="UP000823613"/>
    </source>
</evidence>
<reference evidence="14" key="1">
    <citation type="submission" date="2020-10" db="EMBL/GenBank/DDBJ databases">
        <authorList>
            <person name="Gilroy R."/>
        </authorList>
    </citation>
    <scope>NUCLEOTIDE SEQUENCE</scope>
    <source>
        <strain evidence="14">11159</strain>
    </source>
</reference>
<dbReference type="InterPro" id="IPR005856">
    <property type="entry name" value="Cys_synth"/>
</dbReference>
<comment type="pathway">
    <text evidence="2">Amino-acid biosynthesis; L-cysteine biosynthesis; L-cysteine from L-serine: step 2/2.</text>
</comment>
<evidence type="ECO:0000259" key="13">
    <source>
        <dbReference type="Pfam" id="PF00291"/>
    </source>
</evidence>
<gene>
    <name evidence="14" type="primary">cysK</name>
    <name evidence="14" type="ORF">IAC58_02090</name>
</gene>
<proteinExistence type="inferred from homology"/>
<dbReference type="InterPro" id="IPR005859">
    <property type="entry name" value="CysK"/>
</dbReference>
<dbReference type="PANTHER" id="PTHR10314">
    <property type="entry name" value="CYSTATHIONINE BETA-SYNTHASE"/>
    <property type="match status" value="1"/>
</dbReference>
<feature type="modified residue" description="N6-(pyridoxal phosphate)lysine" evidence="11">
    <location>
        <position position="46"/>
    </location>
</feature>
<accession>A0A9D9DIG7</accession>
<comment type="catalytic activity">
    <reaction evidence="9 12">
        <text>O-acetyl-L-serine + hydrogen sulfide = L-cysteine + acetate</text>
        <dbReference type="Rhea" id="RHEA:14829"/>
        <dbReference type="ChEBI" id="CHEBI:29919"/>
        <dbReference type="ChEBI" id="CHEBI:30089"/>
        <dbReference type="ChEBI" id="CHEBI:35235"/>
        <dbReference type="ChEBI" id="CHEBI:58340"/>
        <dbReference type="EC" id="2.5.1.47"/>
    </reaction>
</comment>
<comment type="caution">
    <text evidence="14">The sequence shown here is derived from an EMBL/GenBank/DDBJ whole genome shotgun (WGS) entry which is preliminary data.</text>
</comment>
<dbReference type="InterPro" id="IPR050214">
    <property type="entry name" value="Cys_Synth/Cystath_Beta-Synth"/>
</dbReference>
<dbReference type="GO" id="GO:0004124">
    <property type="term" value="F:cysteine synthase activity"/>
    <property type="evidence" value="ECO:0007669"/>
    <property type="project" value="UniProtKB-UniRule"/>
</dbReference>
<dbReference type="EMBL" id="JADIMY010000045">
    <property type="protein sequence ID" value="MBO8427335.1"/>
    <property type="molecule type" value="Genomic_DNA"/>
</dbReference>